<evidence type="ECO:0000313" key="2">
    <source>
        <dbReference type="EMBL" id="ACZ01063.1"/>
    </source>
</evidence>
<proteinExistence type="predicted"/>
<dbReference type="HOGENOM" id="CLU_066192_1_1_0"/>
<dbReference type="InterPro" id="IPR001387">
    <property type="entry name" value="Cro/C1-type_HTH"/>
</dbReference>
<dbReference type="CDD" id="cd00093">
    <property type="entry name" value="HTH_XRE"/>
    <property type="match status" value="1"/>
</dbReference>
<dbReference type="AlphaFoldDB" id="D1AXN7"/>
<protein>
    <submittedName>
        <fullName evidence="2">Helix-turn-helix domain protein</fullName>
    </submittedName>
</protein>
<dbReference type="PROSITE" id="PS50943">
    <property type="entry name" value="HTH_CROC1"/>
    <property type="match status" value="1"/>
</dbReference>
<evidence type="ECO:0000259" key="1">
    <source>
        <dbReference type="PROSITE" id="PS50943"/>
    </source>
</evidence>
<dbReference type="SUPFAM" id="SSF47413">
    <property type="entry name" value="lambda repressor-like DNA-binding domains"/>
    <property type="match status" value="1"/>
</dbReference>
<gene>
    <name evidence="2" type="ordered locus">Smon_0585</name>
</gene>
<dbReference type="Proteomes" id="UP000002072">
    <property type="component" value="Chromosome"/>
</dbReference>
<dbReference type="Gene3D" id="2.10.109.10">
    <property type="entry name" value="Umud Fragment, subunit A"/>
    <property type="match status" value="1"/>
</dbReference>
<dbReference type="STRING" id="519441.Smon_0585"/>
<dbReference type="EMBL" id="CP001779">
    <property type="protein sequence ID" value="ACZ01063.1"/>
    <property type="molecule type" value="Genomic_DNA"/>
</dbReference>
<name>D1AXN7_STRM9</name>
<evidence type="ECO:0000313" key="3">
    <source>
        <dbReference type="Proteomes" id="UP000002072"/>
    </source>
</evidence>
<dbReference type="OrthoDB" id="95450at2"/>
<dbReference type="InterPro" id="IPR036286">
    <property type="entry name" value="LexA/Signal_pep-like_sf"/>
</dbReference>
<dbReference type="SMART" id="SM00530">
    <property type="entry name" value="HTH_XRE"/>
    <property type="match status" value="1"/>
</dbReference>
<keyword evidence="3" id="KW-1185">Reference proteome</keyword>
<organism evidence="2 3">
    <name type="scientific">Streptobacillus moniliformis (strain ATCC 14647 / DSM 12112 / NCTC 10651 / 9901)</name>
    <dbReference type="NCBI Taxonomy" id="519441"/>
    <lineage>
        <taxon>Bacteria</taxon>
        <taxon>Fusobacteriati</taxon>
        <taxon>Fusobacteriota</taxon>
        <taxon>Fusobacteriia</taxon>
        <taxon>Fusobacteriales</taxon>
        <taxon>Leptotrichiaceae</taxon>
        <taxon>Streptobacillus</taxon>
    </lineage>
</organism>
<accession>D1AXN7</accession>
<sequence length="207" mass="24378">MITTGEVICKYLKIKNINQIFLAKNLGITPQYVNGIIKNKRSASKKVIDKIIKFLKISDEDIDMIKKYEIFKKTGVIKKEAVNIKIEAIYTDYGYVEEYKEGLIILEEFGDIYSDCYIIRIETENLNKFCYGDYVVIKKEKDILTEYFNKYFLVKIDDEIDFCKIEKIDDKLLLTYLNKNKGKKIIRVNKKIEIIGTIIGKYSLWKE</sequence>
<dbReference type="Gene3D" id="1.10.260.40">
    <property type="entry name" value="lambda repressor-like DNA-binding domains"/>
    <property type="match status" value="1"/>
</dbReference>
<dbReference type="SUPFAM" id="SSF51306">
    <property type="entry name" value="LexA/Signal peptidase"/>
    <property type="match status" value="1"/>
</dbReference>
<dbReference type="RefSeq" id="WP_012858615.1">
    <property type="nucleotide sequence ID" value="NC_013515.1"/>
</dbReference>
<dbReference type="Pfam" id="PF01381">
    <property type="entry name" value="HTH_3"/>
    <property type="match status" value="1"/>
</dbReference>
<dbReference type="eggNOG" id="COG1974">
    <property type="taxonomic scope" value="Bacteria"/>
</dbReference>
<reference evidence="2 3" key="1">
    <citation type="journal article" date="2009" name="Stand. Genomic Sci.">
        <title>Complete genome sequence of Streptobacillus moniliformis type strain (9901T).</title>
        <authorList>
            <person name="Nolan M."/>
            <person name="Gronow S."/>
            <person name="Lapidus A."/>
            <person name="Ivanova N."/>
            <person name="Copeland A."/>
            <person name="Lucas S."/>
            <person name="Del Rio T.G."/>
            <person name="Chen F."/>
            <person name="Tice H."/>
            <person name="Pitluck S."/>
            <person name="Cheng J.F."/>
            <person name="Sims D."/>
            <person name="Meincke L."/>
            <person name="Bruce D."/>
            <person name="Goodwin L."/>
            <person name="Brettin T."/>
            <person name="Han C."/>
            <person name="Detter J.C."/>
            <person name="Ovchinikova G."/>
            <person name="Pati A."/>
            <person name="Mavromatis K."/>
            <person name="Mikhailova N."/>
            <person name="Chen A."/>
            <person name="Palaniappan K."/>
            <person name="Land M."/>
            <person name="Hauser L."/>
            <person name="Chang Y.J."/>
            <person name="Jeffries C.D."/>
            <person name="Rohde M."/>
            <person name="Sproer C."/>
            <person name="Goker M."/>
            <person name="Bristow J."/>
            <person name="Eisen J.A."/>
            <person name="Markowitz V."/>
            <person name="Hugenholtz P."/>
            <person name="Kyrpides N.C."/>
            <person name="Klenk H.P."/>
            <person name="Chain P."/>
        </authorList>
    </citation>
    <scope>NUCLEOTIDE SEQUENCE [LARGE SCALE GENOMIC DNA]</scope>
    <source>
        <strain evidence="3">ATCC 14647 / DSM 12112 / NCTC 10651 / 9901</strain>
    </source>
</reference>
<dbReference type="KEGG" id="smf:Smon_0585"/>
<dbReference type="GeneID" id="29672858"/>
<dbReference type="GO" id="GO:0003677">
    <property type="term" value="F:DNA binding"/>
    <property type="evidence" value="ECO:0007669"/>
    <property type="project" value="InterPro"/>
</dbReference>
<feature type="domain" description="HTH cro/C1-type" evidence="1">
    <location>
        <begin position="22"/>
        <end position="62"/>
    </location>
</feature>
<dbReference type="InterPro" id="IPR010982">
    <property type="entry name" value="Lambda_DNA-bd_dom_sf"/>
</dbReference>